<feature type="transmembrane region" description="Helical" evidence="13">
    <location>
        <begin position="118"/>
        <end position="135"/>
    </location>
</feature>
<comment type="subcellular location">
    <subcellularLocation>
        <location evidence="1">Cell membrane</location>
        <topology evidence="1">Single-pass membrane protein</topology>
    </subcellularLocation>
</comment>
<evidence type="ECO:0000256" key="12">
    <source>
        <dbReference type="ARBA" id="ARBA00025324"/>
    </source>
</evidence>
<feature type="transmembrane region" description="Helical" evidence="13">
    <location>
        <begin position="141"/>
        <end position="159"/>
    </location>
</feature>
<evidence type="ECO:0000256" key="2">
    <source>
        <dbReference type="ARBA" id="ARBA00022475"/>
    </source>
</evidence>
<gene>
    <name evidence="14" type="ORF">A4H97_21540</name>
</gene>
<evidence type="ECO:0000256" key="8">
    <source>
        <dbReference type="ARBA" id="ARBA00023315"/>
    </source>
</evidence>
<comment type="similarity">
    <text evidence="10">Belongs to the acyltransferase CrtO family.</text>
</comment>
<accession>A0A1V9F8B1</accession>
<evidence type="ECO:0000256" key="9">
    <source>
        <dbReference type="ARBA" id="ARBA00023588"/>
    </source>
</evidence>
<organism evidence="14 15">
    <name type="scientific">Niastella yeongjuensis</name>
    <dbReference type="NCBI Taxonomy" id="354355"/>
    <lineage>
        <taxon>Bacteria</taxon>
        <taxon>Pseudomonadati</taxon>
        <taxon>Bacteroidota</taxon>
        <taxon>Chitinophagia</taxon>
        <taxon>Chitinophagales</taxon>
        <taxon>Chitinophagaceae</taxon>
        <taxon>Niastella</taxon>
    </lineage>
</organism>
<evidence type="ECO:0000256" key="3">
    <source>
        <dbReference type="ARBA" id="ARBA00022679"/>
    </source>
</evidence>
<keyword evidence="8" id="KW-0012">Acyltransferase</keyword>
<evidence type="ECO:0000256" key="13">
    <source>
        <dbReference type="SAM" id="Phobius"/>
    </source>
</evidence>
<dbReference type="GO" id="GO:0016746">
    <property type="term" value="F:acyltransferase activity"/>
    <property type="evidence" value="ECO:0007669"/>
    <property type="project" value="UniProtKB-KW"/>
</dbReference>
<keyword evidence="2" id="KW-1003">Cell membrane</keyword>
<feature type="transmembrane region" description="Helical" evidence="13">
    <location>
        <begin position="37"/>
        <end position="57"/>
    </location>
</feature>
<dbReference type="UniPathway" id="UPA00029">
    <property type="reaction ID" value="UER00560"/>
</dbReference>
<keyword evidence="15" id="KW-1185">Reference proteome</keyword>
<evidence type="ECO:0000256" key="10">
    <source>
        <dbReference type="ARBA" id="ARBA00023603"/>
    </source>
</evidence>
<protein>
    <recommendedName>
        <fullName evidence="11">Glycosyl-4,4'-diaponeurosporenoate acyltransferase</fullName>
    </recommendedName>
</protein>
<proteinExistence type="inferred from homology"/>
<keyword evidence="3" id="KW-0808">Transferase</keyword>
<evidence type="ECO:0000256" key="6">
    <source>
        <dbReference type="ARBA" id="ARBA00022989"/>
    </source>
</evidence>
<evidence type="ECO:0000256" key="7">
    <source>
        <dbReference type="ARBA" id="ARBA00023136"/>
    </source>
</evidence>
<evidence type="ECO:0000256" key="11">
    <source>
        <dbReference type="ARBA" id="ARBA00023667"/>
    </source>
</evidence>
<sequence>MNFSYKREILNQLINFFWTILCFAPVLSFWINDGINLYFYLSIVIALIFGILPEKILNRLMLSSSRKFYERFGVKFIRKFVQNGDTVKSMVNNRNRFIIKGVSQAQQYLKTIAMYERFHWVCFTFFLLTAIRCFFNGYNKLGLAISATNVLYNVSTIFLQQYNKIRIKKISSHAIRID</sequence>
<keyword evidence="4 13" id="KW-0812">Transmembrane</keyword>
<feature type="transmembrane region" description="Helical" evidence="13">
    <location>
        <begin position="12"/>
        <end position="31"/>
    </location>
</feature>
<comment type="pathway">
    <text evidence="9">Carotenoid biosynthesis; staphyloxanthin biosynthesis; staphyloxanthin from farnesyl diphosphate: step 5/5.</text>
</comment>
<name>A0A1V9F8B1_9BACT</name>
<dbReference type="InterPro" id="IPR044021">
    <property type="entry name" value="CrtO"/>
</dbReference>
<dbReference type="GO" id="GO:0005886">
    <property type="term" value="C:plasma membrane"/>
    <property type="evidence" value="ECO:0007669"/>
    <property type="project" value="UniProtKB-SubCell"/>
</dbReference>
<keyword evidence="5" id="KW-0732">Signal</keyword>
<evidence type="ECO:0000256" key="4">
    <source>
        <dbReference type="ARBA" id="ARBA00022692"/>
    </source>
</evidence>
<comment type="function">
    <text evidence="12">Catalyzes the acylation of glycosyl-4,4'-diaponeurosporenoate, i.e. the esterification of glucose at the C6'' position with the carboxyl group of the C(15) fatty acid 12-methyltetradecanoic acid, to yield staphyloxanthin. This is the last step in the biosynthesis of this orange pigment, present in most staphylococci strains.</text>
</comment>
<keyword evidence="6 13" id="KW-1133">Transmembrane helix</keyword>
<dbReference type="EMBL" id="LVXG01000003">
    <property type="protein sequence ID" value="OQP54555.1"/>
    <property type="molecule type" value="Genomic_DNA"/>
</dbReference>
<dbReference type="Proteomes" id="UP000192610">
    <property type="component" value="Unassembled WGS sequence"/>
</dbReference>
<dbReference type="RefSeq" id="WP_081197385.1">
    <property type="nucleotide sequence ID" value="NZ_FOCZ01000003.1"/>
</dbReference>
<keyword evidence="7 13" id="KW-0472">Membrane</keyword>
<evidence type="ECO:0000313" key="15">
    <source>
        <dbReference type="Proteomes" id="UP000192610"/>
    </source>
</evidence>
<reference evidence="15" key="1">
    <citation type="submission" date="2016-04" db="EMBL/GenBank/DDBJ databases">
        <authorList>
            <person name="Chen L."/>
            <person name="Zhuang W."/>
            <person name="Wang G."/>
        </authorList>
    </citation>
    <scope>NUCLEOTIDE SEQUENCE [LARGE SCALE GENOMIC DNA]</scope>
    <source>
        <strain evidence="15">17621</strain>
    </source>
</reference>
<evidence type="ECO:0000313" key="14">
    <source>
        <dbReference type="EMBL" id="OQP54555.1"/>
    </source>
</evidence>
<evidence type="ECO:0000256" key="1">
    <source>
        <dbReference type="ARBA" id="ARBA00004162"/>
    </source>
</evidence>
<evidence type="ECO:0000256" key="5">
    <source>
        <dbReference type="ARBA" id="ARBA00022729"/>
    </source>
</evidence>
<dbReference type="AlphaFoldDB" id="A0A1V9F8B1"/>
<comment type="caution">
    <text evidence="14">The sequence shown here is derived from an EMBL/GenBank/DDBJ whole genome shotgun (WGS) entry which is preliminary data.</text>
</comment>
<dbReference type="Pfam" id="PF18927">
    <property type="entry name" value="CrtO"/>
    <property type="match status" value="1"/>
</dbReference>